<keyword evidence="6" id="KW-1185">Reference proteome</keyword>
<dbReference type="PANTHER" id="PTHR42755:SF1">
    <property type="entry name" value="3-DEOXY-D-MANNO-OCTULOSONIC ACID TRANSFERASE, MITOCHONDRIAL-RELATED"/>
    <property type="match status" value="1"/>
</dbReference>
<feature type="site" description="Transition state stabilizer" evidence="3">
    <location>
        <position position="170"/>
    </location>
</feature>
<feature type="site" description="Transition state stabilizer" evidence="3">
    <location>
        <position position="249"/>
    </location>
</feature>
<evidence type="ECO:0000313" key="5">
    <source>
        <dbReference type="EMBL" id="KAK4525335.1"/>
    </source>
</evidence>
<accession>A0AAV9ID87</accession>
<dbReference type="PANTHER" id="PTHR42755">
    <property type="entry name" value="3-DEOXY-MANNO-OCTULOSONATE CYTIDYLYLTRANSFERASE"/>
    <property type="match status" value="1"/>
</dbReference>
<reference evidence="5 6" key="1">
    <citation type="submission" date="2022-07" db="EMBL/GenBank/DDBJ databases">
        <title>Genome-wide signatures of adaptation to extreme environments.</title>
        <authorList>
            <person name="Cho C.H."/>
            <person name="Yoon H.S."/>
        </authorList>
    </citation>
    <scope>NUCLEOTIDE SEQUENCE [LARGE SCALE GENOMIC DNA]</scope>
    <source>
        <strain evidence="5 6">108.79 E11</strain>
    </source>
</reference>
<dbReference type="GO" id="GO:0016740">
    <property type="term" value="F:transferase activity"/>
    <property type="evidence" value="ECO:0007669"/>
    <property type="project" value="UniProtKB-KW"/>
</dbReference>
<dbReference type="Gene3D" id="3.40.50.2000">
    <property type="entry name" value="Glycogen Phosphorylase B"/>
    <property type="match status" value="1"/>
</dbReference>
<protein>
    <recommendedName>
        <fullName evidence="4">3-deoxy-D-manno-octulosonic-acid transferase N-terminal domain-containing protein</fullName>
    </recommendedName>
</protein>
<feature type="active site" description="Proton acceptor" evidence="2">
    <location>
        <position position="74"/>
    </location>
</feature>
<feature type="domain" description="3-deoxy-D-manno-octulosonic-acid transferase N-terminal" evidence="4">
    <location>
        <begin position="47"/>
        <end position="250"/>
    </location>
</feature>
<evidence type="ECO:0000313" key="6">
    <source>
        <dbReference type="Proteomes" id="UP001300502"/>
    </source>
</evidence>
<dbReference type="Gene3D" id="3.40.50.11720">
    <property type="entry name" value="3-Deoxy-D-manno-octulosonic-acid transferase, N-terminal domain"/>
    <property type="match status" value="1"/>
</dbReference>
<dbReference type="InterPro" id="IPR038107">
    <property type="entry name" value="Glycos_transf_N_sf"/>
</dbReference>
<gene>
    <name evidence="5" type="ORF">GAYE_SCF09G3243</name>
</gene>
<evidence type="ECO:0000256" key="2">
    <source>
        <dbReference type="PIRSR" id="PIRSR639901-1"/>
    </source>
</evidence>
<evidence type="ECO:0000256" key="1">
    <source>
        <dbReference type="ARBA" id="ARBA00022679"/>
    </source>
</evidence>
<proteinExistence type="predicted"/>
<evidence type="ECO:0000256" key="3">
    <source>
        <dbReference type="PIRSR" id="PIRSR639901-2"/>
    </source>
</evidence>
<dbReference type="EMBL" id="JANCYU010000029">
    <property type="protein sequence ID" value="KAK4525335.1"/>
    <property type="molecule type" value="Genomic_DNA"/>
</dbReference>
<keyword evidence="1" id="KW-0808">Transferase</keyword>
<dbReference type="Pfam" id="PF04413">
    <property type="entry name" value="Glycos_transf_N"/>
    <property type="match status" value="1"/>
</dbReference>
<dbReference type="GO" id="GO:0009245">
    <property type="term" value="P:lipid A biosynthetic process"/>
    <property type="evidence" value="ECO:0007669"/>
    <property type="project" value="TreeGrafter"/>
</dbReference>
<dbReference type="AlphaFoldDB" id="A0AAV9ID87"/>
<dbReference type="InterPro" id="IPR039901">
    <property type="entry name" value="Kdotransferase"/>
</dbReference>
<dbReference type="GO" id="GO:0005886">
    <property type="term" value="C:plasma membrane"/>
    <property type="evidence" value="ECO:0007669"/>
    <property type="project" value="TreeGrafter"/>
</dbReference>
<organism evidence="5 6">
    <name type="scientific">Galdieria yellowstonensis</name>
    <dbReference type="NCBI Taxonomy" id="3028027"/>
    <lineage>
        <taxon>Eukaryota</taxon>
        <taxon>Rhodophyta</taxon>
        <taxon>Bangiophyceae</taxon>
        <taxon>Galdieriales</taxon>
        <taxon>Galdieriaceae</taxon>
        <taxon>Galdieria</taxon>
    </lineage>
</organism>
<dbReference type="Proteomes" id="UP001300502">
    <property type="component" value="Unassembled WGS sequence"/>
</dbReference>
<name>A0AAV9ID87_9RHOD</name>
<comment type="caution">
    <text evidence="5">The sequence shown here is derived from an EMBL/GenBank/DDBJ whole genome shotgun (WGS) entry which is preliminary data.</text>
</comment>
<sequence length="473" mass="53051">MVLKYGPLTLYGTATQLVAPCLALLESSYHSLFGKFGWKESLKLINQRLCLPNGSNLTLKSPVSLWFHGASLGETRTAVALCAAILRRFHSENGVLHAYGNRTNFGSCLFTSANVAAQEPLERSLELLCRTSAGLEGPSGFHGRLLPYDCPNCVKRFLFRFFPRNAVFIESELWPVLLRESKNNGVKLFLLDGRISPASKERWTCTKFGRSLLKTTLNSFDFIGARNEEEAFFFKQFGCSNVKVIPPLKTLLPLGPERASLSCLTGLGPSWMGISTHEPEEFSLLRIHKRLSSTWRAGRKPLLILAPRHILRTRTIFDAAQALGFKSSEIALYSQYSYSENIRLLIIDSYGVLSSFFQLCKIVFVGNSLFPPGGGHNIAEALHYKCVVLHGNYIKNFTDTFRYLNSLHFPNAVTCTVQDEENLFERVKYFLLHPDKVCELGEVGYKCVKEAERLVVSSVLHELMCRPSVSRSA</sequence>
<evidence type="ECO:0000259" key="4">
    <source>
        <dbReference type="Pfam" id="PF04413"/>
    </source>
</evidence>
<dbReference type="InterPro" id="IPR007507">
    <property type="entry name" value="Glycos_transf_N"/>
</dbReference>